<accession>A0A8X8WBW6</accession>
<dbReference type="AlphaFoldDB" id="A0A8X8WBW6"/>
<dbReference type="EMBL" id="PNBA02000019">
    <property type="protein sequence ID" value="KAG6391548.1"/>
    <property type="molecule type" value="Genomic_DNA"/>
</dbReference>
<comment type="caution">
    <text evidence="1">The sequence shown here is derived from an EMBL/GenBank/DDBJ whole genome shotgun (WGS) entry which is preliminary data.</text>
</comment>
<name>A0A8X8WBW6_SALSN</name>
<evidence type="ECO:0000313" key="2">
    <source>
        <dbReference type="Proteomes" id="UP000298416"/>
    </source>
</evidence>
<proteinExistence type="predicted"/>
<evidence type="ECO:0000313" key="1">
    <source>
        <dbReference type="EMBL" id="KAG6391548.1"/>
    </source>
</evidence>
<keyword evidence="2" id="KW-1185">Reference proteome</keyword>
<dbReference type="Proteomes" id="UP000298416">
    <property type="component" value="Unassembled WGS sequence"/>
</dbReference>
<sequence>MTMRCKQTLVRVKARVRARRLQLLSKLEQEWRKKIKSQMNKFESEQWDRTMSRMRDSPIRKLFFEVKRERESSNLQSAANGVTVELELGRRMDE</sequence>
<protein>
    <submittedName>
        <fullName evidence="1">Uncharacterized protein</fullName>
    </submittedName>
</protein>
<reference evidence="1" key="1">
    <citation type="submission" date="2018-01" db="EMBL/GenBank/DDBJ databases">
        <authorList>
            <person name="Mao J.F."/>
        </authorList>
    </citation>
    <scope>NUCLEOTIDE SEQUENCE</scope>
    <source>
        <strain evidence="1">Huo1</strain>
        <tissue evidence="1">Leaf</tissue>
    </source>
</reference>
<reference evidence="1" key="2">
    <citation type="submission" date="2020-08" db="EMBL/GenBank/DDBJ databases">
        <title>Plant Genome Project.</title>
        <authorList>
            <person name="Zhang R.-G."/>
        </authorList>
    </citation>
    <scope>NUCLEOTIDE SEQUENCE</scope>
    <source>
        <strain evidence="1">Huo1</strain>
        <tissue evidence="1">Leaf</tissue>
    </source>
</reference>
<organism evidence="1">
    <name type="scientific">Salvia splendens</name>
    <name type="common">Scarlet sage</name>
    <dbReference type="NCBI Taxonomy" id="180675"/>
    <lineage>
        <taxon>Eukaryota</taxon>
        <taxon>Viridiplantae</taxon>
        <taxon>Streptophyta</taxon>
        <taxon>Embryophyta</taxon>
        <taxon>Tracheophyta</taxon>
        <taxon>Spermatophyta</taxon>
        <taxon>Magnoliopsida</taxon>
        <taxon>eudicotyledons</taxon>
        <taxon>Gunneridae</taxon>
        <taxon>Pentapetalae</taxon>
        <taxon>asterids</taxon>
        <taxon>lamiids</taxon>
        <taxon>Lamiales</taxon>
        <taxon>Lamiaceae</taxon>
        <taxon>Nepetoideae</taxon>
        <taxon>Mentheae</taxon>
        <taxon>Salviinae</taxon>
        <taxon>Salvia</taxon>
        <taxon>Salvia subgen. Calosphace</taxon>
        <taxon>core Calosphace</taxon>
    </lineage>
</organism>
<gene>
    <name evidence="1" type="ORF">SASPL_149304</name>
</gene>